<evidence type="ECO:0000313" key="1">
    <source>
        <dbReference type="EMBL" id="KAG0265938.1"/>
    </source>
</evidence>
<keyword evidence="2" id="KW-1185">Reference proteome</keyword>
<dbReference type="AlphaFoldDB" id="A0AAD4D4J4"/>
<reference evidence="1" key="1">
    <citation type="journal article" date="2020" name="Fungal Divers.">
        <title>Resolving the Mortierellaceae phylogeny through synthesis of multi-gene phylogenetics and phylogenomics.</title>
        <authorList>
            <person name="Vandepol N."/>
            <person name="Liber J."/>
            <person name="Desiro A."/>
            <person name="Na H."/>
            <person name="Kennedy M."/>
            <person name="Barry K."/>
            <person name="Grigoriev I.V."/>
            <person name="Miller A.N."/>
            <person name="O'Donnell K."/>
            <person name="Stajich J.E."/>
            <person name="Bonito G."/>
        </authorList>
    </citation>
    <scope>NUCLEOTIDE SEQUENCE</scope>
    <source>
        <strain evidence="1">NRRL 28262</strain>
    </source>
</reference>
<dbReference type="EMBL" id="JAAAIL010001706">
    <property type="protein sequence ID" value="KAG0265938.1"/>
    <property type="molecule type" value="Genomic_DNA"/>
</dbReference>
<gene>
    <name evidence="1" type="ORF">BGZ95_003168</name>
</gene>
<organism evidence="1 2">
    <name type="scientific">Linnemannia exigua</name>
    <dbReference type="NCBI Taxonomy" id="604196"/>
    <lineage>
        <taxon>Eukaryota</taxon>
        <taxon>Fungi</taxon>
        <taxon>Fungi incertae sedis</taxon>
        <taxon>Mucoromycota</taxon>
        <taxon>Mortierellomycotina</taxon>
        <taxon>Mortierellomycetes</taxon>
        <taxon>Mortierellales</taxon>
        <taxon>Mortierellaceae</taxon>
        <taxon>Linnemannia</taxon>
    </lineage>
</organism>
<evidence type="ECO:0000313" key="2">
    <source>
        <dbReference type="Proteomes" id="UP001194580"/>
    </source>
</evidence>
<comment type="caution">
    <text evidence="1">The sequence shown here is derived from an EMBL/GenBank/DDBJ whole genome shotgun (WGS) entry which is preliminary data.</text>
</comment>
<dbReference type="Proteomes" id="UP001194580">
    <property type="component" value="Unassembled WGS sequence"/>
</dbReference>
<accession>A0AAD4D4J4</accession>
<name>A0AAD4D4J4_9FUNG</name>
<sequence length="136" mass="16486">MVSSLTRLKHLDLGYESRYPWTFKSEETYERKGVEYVRYPDNKTFDTLELSLESGLDRLGALKNLEMFGFECLNHRIGRKELDWMAKSWPRLRMMYGLDKERLYKIEHDEERAALKEYFEELRPDVVHDSLFQDYM</sequence>
<protein>
    <submittedName>
        <fullName evidence="1">Uncharacterized protein</fullName>
    </submittedName>
</protein>
<proteinExistence type="predicted"/>